<dbReference type="InterPro" id="IPR011993">
    <property type="entry name" value="PH-like_dom_sf"/>
</dbReference>
<proteinExistence type="predicted"/>
<dbReference type="AlphaFoldDB" id="A0A1Y2BDN4"/>
<dbReference type="STRING" id="1754190.A0A1Y2BDN4"/>
<evidence type="ECO:0008006" key="3">
    <source>
        <dbReference type="Google" id="ProtNLM"/>
    </source>
</evidence>
<dbReference type="SUPFAM" id="SSF50729">
    <property type="entry name" value="PH domain-like"/>
    <property type="match status" value="1"/>
</dbReference>
<evidence type="ECO:0000313" key="2">
    <source>
        <dbReference type="Proteomes" id="UP000193920"/>
    </source>
</evidence>
<reference evidence="1 2" key="1">
    <citation type="submission" date="2016-08" db="EMBL/GenBank/DDBJ databases">
        <title>A Parts List for Fungal Cellulosomes Revealed by Comparative Genomics.</title>
        <authorList>
            <consortium name="DOE Joint Genome Institute"/>
            <person name="Haitjema C.H."/>
            <person name="Gilmore S.P."/>
            <person name="Henske J.K."/>
            <person name="Solomon K.V."/>
            <person name="De Groot R."/>
            <person name="Kuo A."/>
            <person name="Mondo S.J."/>
            <person name="Salamov A.A."/>
            <person name="Labutti K."/>
            <person name="Zhao Z."/>
            <person name="Chiniquy J."/>
            <person name="Barry K."/>
            <person name="Brewer H.M."/>
            <person name="Purvine S.O."/>
            <person name="Wright A.T."/>
            <person name="Boxma B."/>
            <person name="Van Alen T."/>
            <person name="Hackstein J.H."/>
            <person name="Baker S.E."/>
            <person name="Grigoriev I.V."/>
            <person name="O'Malley M.A."/>
        </authorList>
    </citation>
    <scope>NUCLEOTIDE SEQUENCE [LARGE SCALE GENOMIC DNA]</scope>
    <source>
        <strain evidence="1 2">G1</strain>
    </source>
</reference>
<organism evidence="1 2">
    <name type="scientific">Neocallimastix californiae</name>
    <dbReference type="NCBI Taxonomy" id="1754190"/>
    <lineage>
        <taxon>Eukaryota</taxon>
        <taxon>Fungi</taxon>
        <taxon>Fungi incertae sedis</taxon>
        <taxon>Chytridiomycota</taxon>
        <taxon>Chytridiomycota incertae sedis</taxon>
        <taxon>Neocallimastigomycetes</taxon>
        <taxon>Neocallimastigales</taxon>
        <taxon>Neocallimastigaceae</taxon>
        <taxon>Neocallimastix</taxon>
    </lineage>
</organism>
<comment type="caution">
    <text evidence="1">The sequence shown here is derived from an EMBL/GenBank/DDBJ whole genome shotgun (WGS) entry which is preliminary data.</text>
</comment>
<dbReference type="Gene3D" id="2.30.29.30">
    <property type="entry name" value="Pleckstrin-homology domain (PH domain)/Phosphotyrosine-binding domain (PTB)"/>
    <property type="match status" value="1"/>
</dbReference>
<dbReference type="Proteomes" id="UP000193920">
    <property type="component" value="Unassembled WGS sequence"/>
</dbReference>
<dbReference type="EMBL" id="MCOG01000163">
    <property type="protein sequence ID" value="ORY32650.1"/>
    <property type="molecule type" value="Genomic_DNA"/>
</dbReference>
<gene>
    <name evidence="1" type="ORF">LY90DRAFT_673481</name>
</gene>
<sequence>MNELYLRPPLDHERKLSISAKSQSQSHFYKNSTDNASSMTSFTSSMNDYMMSFNKDMLPNENFEFYPRILHIPGTITCQNDFSWGLWNWIHSKDDTLQENVYRDRYPSEEETITFTKTFTSDGQPFELNPSFDHHPKHFHIERNTIPTPKSEAIANRKSSTLNQYVNAAQAQASSNKPLLKGIPPTTIPRFYIHVLSFKGEHVKNVSSICCSIEINKKEIFTGIAPCIKNNDGTVTAQFNEAFIFDAPSMDFSIHVNVYGLYHKVINKSFIHNLKETLNKKNDSSKAIKPSYTGVFRNYHLNSNDFCFMDSEKSSGPKNSPLTKSISIISNTFSLKKGHNKKDSSKKPHDHIDQMGKEIFIGDMDMQFSVQKVDKTTTTYKLKPVVIQNPKTNGPPIVSKFQHNVIIQTGIYMDEKVKETIAYINENIYCDYLSVQLSTTTVPVWKRYWVIFKENFLTFYDFEYKEKKEPIGKIDIHTLKSLGLPNPEFNSMPNCFCIEFKEGKDLSDIVGVFQKEGDYNEKNIGGGTTSTEKKICQNKTKRRINP</sequence>
<evidence type="ECO:0000313" key="1">
    <source>
        <dbReference type="EMBL" id="ORY32650.1"/>
    </source>
</evidence>
<accession>A0A1Y2BDN4</accession>
<dbReference type="CDD" id="cd00821">
    <property type="entry name" value="PH"/>
    <property type="match status" value="1"/>
</dbReference>
<protein>
    <recommendedName>
        <fullName evidence="3">PH domain-containing protein</fullName>
    </recommendedName>
</protein>
<dbReference type="OrthoDB" id="2119658at2759"/>
<keyword evidence="2" id="KW-1185">Reference proteome</keyword>
<name>A0A1Y2BDN4_9FUNG</name>